<evidence type="ECO:0008006" key="4">
    <source>
        <dbReference type="Google" id="ProtNLM"/>
    </source>
</evidence>
<dbReference type="EMBL" id="JBHLVO010000021">
    <property type="protein sequence ID" value="MFC0273513.1"/>
    <property type="molecule type" value="Genomic_DNA"/>
</dbReference>
<keyword evidence="1" id="KW-0812">Transmembrane</keyword>
<dbReference type="Proteomes" id="UP001589854">
    <property type="component" value="Unassembled WGS sequence"/>
</dbReference>
<reference evidence="2 3" key="1">
    <citation type="submission" date="2024-09" db="EMBL/GenBank/DDBJ databases">
        <authorList>
            <person name="Sun Q."/>
            <person name="Mori K."/>
        </authorList>
    </citation>
    <scope>NUCLEOTIDE SEQUENCE [LARGE SCALE GENOMIC DNA]</scope>
    <source>
        <strain evidence="2 3">CCM 7228</strain>
    </source>
</reference>
<evidence type="ECO:0000313" key="3">
    <source>
        <dbReference type="Proteomes" id="UP001589854"/>
    </source>
</evidence>
<keyword evidence="3" id="KW-1185">Reference proteome</keyword>
<comment type="caution">
    <text evidence="2">The sequence shown here is derived from an EMBL/GenBank/DDBJ whole genome shotgun (WGS) entry which is preliminary data.</text>
</comment>
<protein>
    <recommendedName>
        <fullName evidence="4">Zinc-finger domain-containing protein</fullName>
    </recommendedName>
</protein>
<organism evidence="2 3">
    <name type="scientific">Metabacillus herbersteinensis</name>
    <dbReference type="NCBI Taxonomy" id="283816"/>
    <lineage>
        <taxon>Bacteria</taxon>
        <taxon>Bacillati</taxon>
        <taxon>Bacillota</taxon>
        <taxon>Bacilli</taxon>
        <taxon>Bacillales</taxon>
        <taxon>Bacillaceae</taxon>
        <taxon>Metabacillus</taxon>
    </lineage>
</organism>
<sequence>MNRKEECAVFQDLVELYLDKDLEQDSMEWMEKHENKCQYCLDRRNDPEALPERSNDDQEKIWSIRVVIFILYTSFVVLSIWMSAWYFW</sequence>
<evidence type="ECO:0000313" key="2">
    <source>
        <dbReference type="EMBL" id="MFC0273513.1"/>
    </source>
</evidence>
<dbReference type="RefSeq" id="WP_378936879.1">
    <property type="nucleotide sequence ID" value="NZ_JBHLVO010000021.1"/>
</dbReference>
<keyword evidence="1" id="KW-0472">Membrane</keyword>
<keyword evidence="1" id="KW-1133">Transmembrane helix</keyword>
<evidence type="ECO:0000256" key="1">
    <source>
        <dbReference type="SAM" id="Phobius"/>
    </source>
</evidence>
<proteinExistence type="predicted"/>
<accession>A0ABV6GIK0</accession>
<gene>
    <name evidence="2" type="ORF">ACFFIX_19150</name>
</gene>
<feature type="transmembrane region" description="Helical" evidence="1">
    <location>
        <begin position="62"/>
        <end position="87"/>
    </location>
</feature>
<name>A0ABV6GIK0_9BACI</name>